<gene>
    <name evidence="4" type="ORF">HKK74_05060</name>
</gene>
<reference evidence="4 5" key="1">
    <citation type="submission" date="2020-06" db="EMBL/GenBank/DDBJ databases">
        <title>Actinomadura xiongansis sp. nov., isolated from soil of Baiyangdian.</title>
        <authorList>
            <person name="Zhang X."/>
        </authorList>
    </citation>
    <scope>NUCLEOTIDE SEQUENCE [LARGE SCALE GENOMIC DNA]</scope>
    <source>
        <strain evidence="4 5">HBUM206468</strain>
    </source>
</reference>
<name>A0ABR7LJ41_9ACTN</name>
<dbReference type="Pfam" id="PF13559">
    <property type="entry name" value="DUF4129"/>
    <property type="match status" value="1"/>
</dbReference>
<evidence type="ECO:0000259" key="3">
    <source>
        <dbReference type="Pfam" id="PF13559"/>
    </source>
</evidence>
<feature type="transmembrane region" description="Helical" evidence="2">
    <location>
        <begin position="62"/>
        <end position="84"/>
    </location>
</feature>
<feature type="domain" description="Protein-glutamine gamma-glutamyltransferase-like C-terminal" evidence="3">
    <location>
        <begin position="129"/>
        <end position="194"/>
    </location>
</feature>
<dbReference type="EMBL" id="JABVEC010000002">
    <property type="protein sequence ID" value="MBC6464869.1"/>
    <property type="molecule type" value="Genomic_DNA"/>
</dbReference>
<dbReference type="Proteomes" id="UP000805614">
    <property type="component" value="Unassembled WGS sequence"/>
</dbReference>
<sequence length="222" mass="24663">MSVWEPIGRDEARELARRELEKPIYHQDEPSLVERMFQNIGDWIKELFNKIFDPTRGGSGGGWLAVVVIILVIVAAVGLVFWAMRGRRNTRSDRSALLAADGSAARDHRAEAVRHAADGRWAEAIRERLRAVARDLEERVILEPRPGRTADELAAEAAQALPDIAEALHSGVGVFDDVWYGDRPGTREGYEQLTVLDELTQAATPRPLEPGELADANLRSPQ</sequence>
<keyword evidence="2" id="KW-0472">Membrane</keyword>
<keyword evidence="2" id="KW-0812">Transmembrane</keyword>
<dbReference type="RefSeq" id="WP_187241839.1">
    <property type="nucleotide sequence ID" value="NZ_BAAAOK010000008.1"/>
</dbReference>
<evidence type="ECO:0000256" key="2">
    <source>
        <dbReference type="SAM" id="Phobius"/>
    </source>
</evidence>
<evidence type="ECO:0000313" key="5">
    <source>
        <dbReference type="Proteomes" id="UP000805614"/>
    </source>
</evidence>
<dbReference type="InterPro" id="IPR025403">
    <property type="entry name" value="TgpA-like_C"/>
</dbReference>
<comment type="caution">
    <text evidence="4">The sequence shown here is derived from an EMBL/GenBank/DDBJ whole genome shotgun (WGS) entry which is preliminary data.</text>
</comment>
<feature type="region of interest" description="Disordered" evidence="1">
    <location>
        <begin position="202"/>
        <end position="222"/>
    </location>
</feature>
<keyword evidence="2" id="KW-1133">Transmembrane helix</keyword>
<accession>A0ABR7LJ41</accession>
<evidence type="ECO:0000313" key="4">
    <source>
        <dbReference type="EMBL" id="MBC6464869.1"/>
    </source>
</evidence>
<protein>
    <submittedName>
        <fullName evidence="4">DUF4129 domain-containing protein</fullName>
    </submittedName>
</protein>
<evidence type="ECO:0000256" key="1">
    <source>
        <dbReference type="SAM" id="MobiDB-lite"/>
    </source>
</evidence>
<keyword evidence="5" id="KW-1185">Reference proteome</keyword>
<organism evidence="4 5">
    <name type="scientific">Actinomadura alba</name>
    <dbReference type="NCBI Taxonomy" id="406431"/>
    <lineage>
        <taxon>Bacteria</taxon>
        <taxon>Bacillati</taxon>
        <taxon>Actinomycetota</taxon>
        <taxon>Actinomycetes</taxon>
        <taxon>Streptosporangiales</taxon>
        <taxon>Thermomonosporaceae</taxon>
        <taxon>Actinomadura</taxon>
    </lineage>
</organism>
<proteinExistence type="predicted"/>